<sequence length="98" mass="11374">MKYELTPEEQEMENSADQLRSVSGEKRQKVEDMLGRARKNEVISLRISEADLEMIRNQAAAQGLPYQTFINSILHKYVTGQLYDRQEVRKLLAEMRGT</sequence>
<name>D6STB6_9BACT</name>
<accession>D6STB6</accession>
<organism evidence="2 3">
    <name type="scientific">Desulfonatronospira thiodismutans ASO3-1</name>
    <dbReference type="NCBI Taxonomy" id="555779"/>
    <lineage>
        <taxon>Bacteria</taxon>
        <taxon>Pseudomonadati</taxon>
        <taxon>Thermodesulfobacteriota</taxon>
        <taxon>Desulfovibrionia</taxon>
        <taxon>Desulfovibrionales</taxon>
        <taxon>Desulfonatronovibrionaceae</taxon>
        <taxon>Desulfonatronospira</taxon>
    </lineage>
</organism>
<gene>
    <name evidence="2" type="ORF">Dthio_PD1271</name>
</gene>
<dbReference type="Proteomes" id="UP000005496">
    <property type="component" value="Unassembled WGS sequence"/>
</dbReference>
<reference evidence="2" key="1">
    <citation type="submission" date="2010-05" db="EMBL/GenBank/DDBJ databases">
        <title>The draft genome of Desulfonatronospira thiodismutans ASO3-1.</title>
        <authorList>
            <consortium name="US DOE Joint Genome Institute (JGI-PGF)"/>
            <person name="Lucas S."/>
            <person name="Copeland A."/>
            <person name="Lapidus A."/>
            <person name="Cheng J.-F."/>
            <person name="Bruce D."/>
            <person name="Goodwin L."/>
            <person name="Pitluck S."/>
            <person name="Chertkov O."/>
            <person name="Brettin T."/>
            <person name="Detter J.C."/>
            <person name="Han C."/>
            <person name="Land M.L."/>
            <person name="Hauser L."/>
            <person name="Kyrpides N."/>
            <person name="Mikhailova N."/>
            <person name="Muyzer G."/>
            <person name="Woyke T."/>
        </authorList>
    </citation>
    <scope>NUCLEOTIDE SEQUENCE [LARGE SCALE GENOMIC DNA]</scope>
    <source>
        <strain evidence="2">ASO3-1</strain>
    </source>
</reference>
<dbReference type="InterPro" id="IPR022148">
    <property type="entry name" value="CopG_antitoxin"/>
</dbReference>
<feature type="compositionally biased region" description="Acidic residues" evidence="1">
    <location>
        <begin position="1"/>
        <end position="14"/>
    </location>
</feature>
<proteinExistence type="predicted"/>
<keyword evidence="3" id="KW-1185">Reference proteome</keyword>
<comment type="caution">
    <text evidence="2">The sequence shown here is derived from an EMBL/GenBank/DDBJ whole genome shotgun (WGS) entry which is preliminary data.</text>
</comment>
<dbReference type="EMBL" id="ACJN02000003">
    <property type="protein sequence ID" value="EFI33932.1"/>
    <property type="molecule type" value="Genomic_DNA"/>
</dbReference>
<evidence type="ECO:0000313" key="2">
    <source>
        <dbReference type="EMBL" id="EFI33932.1"/>
    </source>
</evidence>
<dbReference type="AlphaFoldDB" id="D6STB6"/>
<evidence type="ECO:0000256" key="1">
    <source>
        <dbReference type="SAM" id="MobiDB-lite"/>
    </source>
</evidence>
<dbReference type="RefSeq" id="WP_008871281.1">
    <property type="nucleotide sequence ID" value="NZ_ACJN02000003.1"/>
</dbReference>
<dbReference type="eggNOG" id="COG5304">
    <property type="taxonomic scope" value="Bacteria"/>
</dbReference>
<protein>
    <recommendedName>
        <fullName evidence="4">Antitoxin</fullName>
    </recommendedName>
</protein>
<evidence type="ECO:0000313" key="3">
    <source>
        <dbReference type="Proteomes" id="UP000005496"/>
    </source>
</evidence>
<evidence type="ECO:0008006" key="4">
    <source>
        <dbReference type="Google" id="ProtNLM"/>
    </source>
</evidence>
<dbReference type="Pfam" id="PF12441">
    <property type="entry name" value="CopG_antitoxin"/>
    <property type="match status" value="1"/>
</dbReference>
<dbReference type="OrthoDB" id="595481at2"/>
<feature type="region of interest" description="Disordered" evidence="1">
    <location>
        <begin position="1"/>
        <end position="27"/>
    </location>
</feature>